<feature type="coiled-coil region" evidence="1">
    <location>
        <begin position="25"/>
        <end position="87"/>
    </location>
</feature>
<dbReference type="EMBL" id="HACG01027388">
    <property type="protein sequence ID" value="CEK74253.1"/>
    <property type="molecule type" value="Transcribed_RNA"/>
</dbReference>
<keyword evidence="1" id="KW-0175">Coiled coil</keyword>
<gene>
    <name evidence="2" type="primary">ORF90299</name>
</gene>
<protein>
    <submittedName>
        <fullName evidence="2">Uncharacterized protein</fullName>
    </submittedName>
</protein>
<evidence type="ECO:0000313" key="2">
    <source>
        <dbReference type="EMBL" id="CEK74253.1"/>
    </source>
</evidence>
<sequence length="100" mass="11501">TPNTNTQNSAQYAGEYVFAIETDVQDQLLRQLDQLRSEVHKLKSEKHDLVRQHATQQREMKALKEQELQLANELHAAKEEIVSLTDRMLKQPTQDNSSTA</sequence>
<evidence type="ECO:0000256" key="1">
    <source>
        <dbReference type="SAM" id="Coils"/>
    </source>
</evidence>
<reference evidence="2" key="1">
    <citation type="submission" date="2014-12" db="EMBL/GenBank/DDBJ databases">
        <title>Insight into the proteome of Arion vulgaris.</title>
        <authorList>
            <person name="Aradska J."/>
            <person name="Bulat T."/>
            <person name="Smidak R."/>
            <person name="Sarate P."/>
            <person name="Gangsoo J."/>
            <person name="Sialana F."/>
            <person name="Bilban M."/>
            <person name="Lubec G."/>
        </authorList>
    </citation>
    <scope>NUCLEOTIDE SEQUENCE</scope>
    <source>
        <tissue evidence="2">Skin</tissue>
    </source>
</reference>
<proteinExistence type="predicted"/>
<dbReference type="InterPro" id="IPR038077">
    <property type="entry name" value="Troponin_sf"/>
</dbReference>
<organism evidence="2">
    <name type="scientific">Arion vulgaris</name>
    <dbReference type="NCBI Taxonomy" id="1028688"/>
    <lineage>
        <taxon>Eukaryota</taxon>
        <taxon>Metazoa</taxon>
        <taxon>Spiralia</taxon>
        <taxon>Lophotrochozoa</taxon>
        <taxon>Mollusca</taxon>
        <taxon>Gastropoda</taxon>
        <taxon>Heterobranchia</taxon>
        <taxon>Euthyneura</taxon>
        <taxon>Panpulmonata</taxon>
        <taxon>Eupulmonata</taxon>
        <taxon>Stylommatophora</taxon>
        <taxon>Helicina</taxon>
        <taxon>Arionoidea</taxon>
        <taxon>Arionidae</taxon>
        <taxon>Arion</taxon>
    </lineage>
</organism>
<name>A0A0B7A053_9EUPU</name>
<feature type="non-terminal residue" evidence="2">
    <location>
        <position position="1"/>
    </location>
</feature>
<accession>A0A0B7A053</accession>
<dbReference type="SUPFAM" id="SSF90250">
    <property type="entry name" value="Troponin coil-coiled subunits"/>
    <property type="match status" value="1"/>
</dbReference>
<dbReference type="AlphaFoldDB" id="A0A0B7A053"/>